<dbReference type="Proteomes" id="UP000828390">
    <property type="component" value="Unassembled WGS sequence"/>
</dbReference>
<evidence type="ECO:0000313" key="1">
    <source>
        <dbReference type="EMBL" id="KAH3734792.1"/>
    </source>
</evidence>
<evidence type="ECO:0000313" key="2">
    <source>
        <dbReference type="Proteomes" id="UP000828390"/>
    </source>
</evidence>
<dbReference type="AlphaFoldDB" id="A0A9D4CWV0"/>
<dbReference type="EMBL" id="JAIWYP010000011">
    <property type="protein sequence ID" value="KAH3734792.1"/>
    <property type="molecule type" value="Genomic_DNA"/>
</dbReference>
<sequence length="60" mass="6549">MRVTLTFGENIKPGQSKHLRNGNLNDDGAFDGYIGGFEGKGRLEAKPVRKMGACKGIQNR</sequence>
<keyword evidence="2" id="KW-1185">Reference proteome</keyword>
<protein>
    <submittedName>
        <fullName evidence="1">Uncharacterized protein</fullName>
    </submittedName>
</protein>
<gene>
    <name evidence="1" type="ORF">DPMN_041240</name>
</gene>
<organism evidence="1 2">
    <name type="scientific">Dreissena polymorpha</name>
    <name type="common">Zebra mussel</name>
    <name type="synonym">Mytilus polymorpha</name>
    <dbReference type="NCBI Taxonomy" id="45954"/>
    <lineage>
        <taxon>Eukaryota</taxon>
        <taxon>Metazoa</taxon>
        <taxon>Spiralia</taxon>
        <taxon>Lophotrochozoa</taxon>
        <taxon>Mollusca</taxon>
        <taxon>Bivalvia</taxon>
        <taxon>Autobranchia</taxon>
        <taxon>Heteroconchia</taxon>
        <taxon>Euheterodonta</taxon>
        <taxon>Imparidentia</taxon>
        <taxon>Neoheterodontei</taxon>
        <taxon>Myida</taxon>
        <taxon>Dreissenoidea</taxon>
        <taxon>Dreissenidae</taxon>
        <taxon>Dreissena</taxon>
    </lineage>
</organism>
<proteinExistence type="predicted"/>
<accession>A0A9D4CWV0</accession>
<reference evidence="1" key="2">
    <citation type="submission" date="2020-11" db="EMBL/GenBank/DDBJ databases">
        <authorList>
            <person name="McCartney M.A."/>
            <person name="Auch B."/>
            <person name="Kono T."/>
            <person name="Mallez S."/>
            <person name="Becker A."/>
            <person name="Gohl D.M."/>
            <person name="Silverstein K.A.T."/>
            <person name="Koren S."/>
            <person name="Bechman K.B."/>
            <person name="Herman A."/>
            <person name="Abrahante J.E."/>
            <person name="Garbe J."/>
        </authorList>
    </citation>
    <scope>NUCLEOTIDE SEQUENCE</scope>
    <source>
        <strain evidence="1">Duluth1</strain>
        <tissue evidence="1">Whole animal</tissue>
    </source>
</reference>
<name>A0A9D4CWV0_DREPO</name>
<comment type="caution">
    <text evidence="1">The sequence shown here is derived from an EMBL/GenBank/DDBJ whole genome shotgun (WGS) entry which is preliminary data.</text>
</comment>
<reference evidence="1" key="1">
    <citation type="journal article" date="2019" name="bioRxiv">
        <title>The Genome of the Zebra Mussel, Dreissena polymorpha: A Resource for Invasive Species Research.</title>
        <authorList>
            <person name="McCartney M.A."/>
            <person name="Auch B."/>
            <person name="Kono T."/>
            <person name="Mallez S."/>
            <person name="Zhang Y."/>
            <person name="Obille A."/>
            <person name="Becker A."/>
            <person name="Abrahante J.E."/>
            <person name="Garbe J."/>
            <person name="Badalamenti J.P."/>
            <person name="Herman A."/>
            <person name="Mangelson H."/>
            <person name="Liachko I."/>
            <person name="Sullivan S."/>
            <person name="Sone E.D."/>
            <person name="Koren S."/>
            <person name="Silverstein K.A.T."/>
            <person name="Beckman K.B."/>
            <person name="Gohl D.M."/>
        </authorList>
    </citation>
    <scope>NUCLEOTIDE SEQUENCE</scope>
    <source>
        <strain evidence="1">Duluth1</strain>
        <tissue evidence="1">Whole animal</tissue>
    </source>
</reference>